<keyword evidence="2" id="KW-1185">Reference proteome</keyword>
<evidence type="ECO:0000313" key="2">
    <source>
        <dbReference type="Proteomes" id="UP000000391"/>
    </source>
</evidence>
<dbReference type="RefSeq" id="WP_013195127.1">
    <property type="nucleotide sequence ID" value="NC_014253.1"/>
</dbReference>
<reference evidence="1 2" key="1">
    <citation type="submission" date="2010-06" db="EMBL/GenBank/DDBJ databases">
        <title>Complete sequence chromosome of Methanohalobium evestigatum Z-7303.</title>
        <authorList>
            <consortium name="US DOE Joint Genome Institute"/>
            <person name="Lucas S."/>
            <person name="Copeland A."/>
            <person name="Lapidus A."/>
            <person name="Cheng J.-F."/>
            <person name="Bruce D."/>
            <person name="Goodwin L."/>
            <person name="Pitluck S."/>
            <person name="Saunders E."/>
            <person name="Detter J.C."/>
            <person name="Han C."/>
            <person name="Tapia R."/>
            <person name="Land M."/>
            <person name="Hauser L."/>
            <person name="Kyrpides N."/>
            <person name="Mikhailova N."/>
            <person name="Sieprawska-Lupa M."/>
            <person name="Whitman W.B."/>
            <person name="Anderson I."/>
            <person name="Woyke T."/>
        </authorList>
    </citation>
    <scope>NUCLEOTIDE SEQUENCE [LARGE SCALE GENOMIC DNA]</scope>
    <source>
        <strain evidence="2">ATCC BAA-1072 / DSM 3721 / NBRC 107634 / OCM 161 / Z-7303</strain>
    </source>
</reference>
<protein>
    <recommendedName>
        <fullName evidence="3">DUF473 domain-containing protein</fullName>
    </recommendedName>
</protein>
<evidence type="ECO:0008006" key="3">
    <source>
        <dbReference type="Google" id="ProtNLM"/>
    </source>
</evidence>
<accession>D7EB45</accession>
<dbReference type="HOGENOM" id="CLU_144580_1_0_2"/>
<dbReference type="AlphaFoldDB" id="D7EB45"/>
<evidence type="ECO:0000313" key="1">
    <source>
        <dbReference type="EMBL" id="ADI74562.1"/>
    </source>
</evidence>
<dbReference type="STRING" id="644295.Metev_1724"/>
<dbReference type="KEGG" id="mev:Metev_1724"/>
<dbReference type="OrthoDB" id="49941at2157"/>
<gene>
    <name evidence="1" type="ordered locus">Metev_1724</name>
</gene>
<dbReference type="Pfam" id="PF04322">
    <property type="entry name" value="DUF473"/>
    <property type="match status" value="1"/>
</dbReference>
<sequence length="129" mass="14690">MEYVALTGIAENVMRELKNDTLRTVEIRSPHNFFTALKLNVGDFVFLTHTSIQDLTSGTTGVVARIMKHQISTHRTFSSTETFYEERETTTARIQLDPRASARVRKVHSNDIGEITRVEAELLSCYEAR</sequence>
<dbReference type="GeneID" id="9347369"/>
<dbReference type="EMBL" id="CP002069">
    <property type="protein sequence ID" value="ADI74562.1"/>
    <property type="molecule type" value="Genomic_DNA"/>
</dbReference>
<dbReference type="InterPro" id="IPR007417">
    <property type="entry name" value="DUF473"/>
</dbReference>
<dbReference type="Proteomes" id="UP000000391">
    <property type="component" value="Chromosome"/>
</dbReference>
<organism evidence="1 2">
    <name type="scientific">Methanohalobium evestigatum (strain ATCC BAA-1072 / DSM 3721 / NBRC 107634 / OCM 161 / Z-7303)</name>
    <dbReference type="NCBI Taxonomy" id="644295"/>
    <lineage>
        <taxon>Archaea</taxon>
        <taxon>Methanobacteriati</taxon>
        <taxon>Methanobacteriota</taxon>
        <taxon>Stenosarchaea group</taxon>
        <taxon>Methanomicrobia</taxon>
        <taxon>Methanosarcinales</taxon>
        <taxon>Methanosarcinaceae</taxon>
        <taxon>Methanohalobium</taxon>
    </lineage>
</organism>
<name>D7EB45_METEZ</name>
<proteinExistence type="predicted"/>